<comment type="pathway">
    <text evidence="2">Glycan biosynthesis; alginate biosynthesis.</text>
</comment>
<dbReference type="RefSeq" id="WP_146947573.1">
    <property type="nucleotide sequence ID" value="NZ_VOQF01000005.1"/>
</dbReference>
<protein>
    <recommendedName>
        <fullName evidence="7">AlgX/AlgJ SGNH hydrolase-like domain-containing protein</fullName>
    </recommendedName>
</protein>
<dbReference type="InterPro" id="IPR031811">
    <property type="entry name" value="ALGX/ALGJ_SGNH-like"/>
</dbReference>
<sequence length="402" mass="47189">MKLKYLLLPTVFLLFIFGLGFFSISTPDREISKLENRGLTQLPELTQTSILTGTYFKEFEAYFTDQFFNRDKWVELYTIWEMKMDKTFVNGYHITTDNWIMPQPSNSFYKDKLEKSAQSLNELGRDLQQRGTELYYFPMPAKVFEMAGLLPSYVPKGKGKESTDFLLSNLDHNVITGVNVSKKLNEQISFDEMKSYYFKTDHHWNIKGAFFGYKMILNEISKSKPIKSTLNIDEEYDLVCVQGRELIGSWNRNLHMLVDASDDVPCYYQPKNFFLEDMEYYIGEILKKNKVEFKDYYASGLQKDIKKMEYHDTYANNYAELNIVNKTVENNVKALLIKDSYANPLVPHIASLFKETTIFDPRYDKKRSTMDLLKKRKFDVVIILYNSNNLIGDMYNFDEPAK</sequence>
<evidence type="ECO:0000256" key="2">
    <source>
        <dbReference type="ARBA" id="ARBA00005182"/>
    </source>
</evidence>
<keyword evidence="4" id="KW-0732">Signal</keyword>
<organism evidence="8 9">
    <name type="scientific">Metabacillus litoralis</name>
    <dbReference type="NCBI Taxonomy" id="152268"/>
    <lineage>
        <taxon>Bacteria</taxon>
        <taxon>Bacillati</taxon>
        <taxon>Bacillota</taxon>
        <taxon>Bacilli</taxon>
        <taxon>Bacillales</taxon>
        <taxon>Bacillaceae</taxon>
        <taxon>Metabacillus</taxon>
    </lineage>
</organism>
<dbReference type="GO" id="GO:0016740">
    <property type="term" value="F:transferase activity"/>
    <property type="evidence" value="ECO:0007669"/>
    <property type="project" value="UniProtKB-KW"/>
</dbReference>
<dbReference type="Pfam" id="PF16822">
    <property type="entry name" value="ALGX"/>
    <property type="match status" value="1"/>
</dbReference>
<dbReference type="Proteomes" id="UP000321363">
    <property type="component" value="Unassembled WGS sequence"/>
</dbReference>
<keyword evidence="9" id="KW-1185">Reference proteome</keyword>
<reference evidence="8 9" key="1">
    <citation type="journal article" date="2005" name="Int. J. Syst. Evol. Microbiol.">
        <title>Bacillus litoralis sp. nov., isolated from a tidal flat of the Yellow Sea in Korea.</title>
        <authorList>
            <person name="Yoon J.H."/>
            <person name="Oh T.K."/>
        </authorList>
    </citation>
    <scope>NUCLEOTIDE SEQUENCE [LARGE SCALE GENOMIC DNA]</scope>
    <source>
        <strain evidence="8 9">SW-211</strain>
    </source>
</reference>
<keyword evidence="3" id="KW-0808">Transferase</keyword>
<dbReference type="GO" id="GO:0042121">
    <property type="term" value="P:alginic acid biosynthetic process"/>
    <property type="evidence" value="ECO:0007669"/>
    <property type="project" value="UniProtKB-UniPathway"/>
</dbReference>
<evidence type="ECO:0000256" key="4">
    <source>
        <dbReference type="ARBA" id="ARBA00022729"/>
    </source>
</evidence>
<dbReference type="OrthoDB" id="175771at2"/>
<comment type="subcellular location">
    <subcellularLocation>
        <location evidence="1">Periplasm</location>
    </subcellularLocation>
</comment>
<accession>A0A5C6VZX3</accession>
<evidence type="ECO:0000259" key="7">
    <source>
        <dbReference type="Pfam" id="PF16822"/>
    </source>
</evidence>
<proteinExistence type="predicted"/>
<dbReference type="GO" id="GO:0042597">
    <property type="term" value="C:periplasmic space"/>
    <property type="evidence" value="ECO:0007669"/>
    <property type="project" value="UniProtKB-SubCell"/>
</dbReference>
<evidence type="ECO:0000313" key="9">
    <source>
        <dbReference type="Proteomes" id="UP000321363"/>
    </source>
</evidence>
<dbReference type="AlphaFoldDB" id="A0A5C6VZX3"/>
<evidence type="ECO:0000256" key="5">
    <source>
        <dbReference type="ARBA" id="ARBA00022764"/>
    </source>
</evidence>
<comment type="caution">
    <text evidence="8">The sequence shown here is derived from an EMBL/GenBank/DDBJ whole genome shotgun (WGS) entry which is preliminary data.</text>
</comment>
<keyword evidence="6" id="KW-0016">Alginate biosynthesis</keyword>
<dbReference type="UniPathway" id="UPA00286"/>
<feature type="domain" description="AlgX/AlgJ SGNH hydrolase-like" evidence="7">
    <location>
        <begin position="110"/>
        <end position="225"/>
    </location>
</feature>
<name>A0A5C6VZX3_9BACI</name>
<evidence type="ECO:0000313" key="8">
    <source>
        <dbReference type="EMBL" id="TXC90953.1"/>
    </source>
</evidence>
<evidence type="ECO:0000256" key="3">
    <source>
        <dbReference type="ARBA" id="ARBA00022679"/>
    </source>
</evidence>
<evidence type="ECO:0000256" key="1">
    <source>
        <dbReference type="ARBA" id="ARBA00004418"/>
    </source>
</evidence>
<gene>
    <name evidence="8" type="ORF">FS935_08580</name>
</gene>
<dbReference type="EMBL" id="VOQF01000005">
    <property type="protein sequence ID" value="TXC90953.1"/>
    <property type="molecule type" value="Genomic_DNA"/>
</dbReference>
<keyword evidence="5" id="KW-0574">Periplasm</keyword>
<evidence type="ECO:0000256" key="6">
    <source>
        <dbReference type="ARBA" id="ARBA00022841"/>
    </source>
</evidence>